<evidence type="ECO:0000313" key="2">
    <source>
        <dbReference type="EMBL" id="ETX04679.1"/>
    </source>
</evidence>
<dbReference type="HOGENOM" id="CLU_1451958_0_0_7"/>
<dbReference type="Proteomes" id="UP000019140">
    <property type="component" value="Unassembled WGS sequence"/>
</dbReference>
<comment type="caution">
    <text evidence="2">The sequence shown here is derived from an EMBL/GenBank/DDBJ whole genome shotgun (WGS) entry which is preliminary data.</text>
</comment>
<gene>
    <name evidence="2" type="ORF">ETSY2_27425</name>
</gene>
<accession>W4M2V7</accession>
<evidence type="ECO:0000313" key="3">
    <source>
        <dbReference type="Proteomes" id="UP000019140"/>
    </source>
</evidence>
<evidence type="ECO:0000256" key="1">
    <source>
        <dbReference type="SAM" id="SignalP"/>
    </source>
</evidence>
<feature type="chain" id="PRO_5004844744" evidence="1">
    <location>
        <begin position="25"/>
        <end position="186"/>
    </location>
</feature>
<reference evidence="2 3" key="1">
    <citation type="journal article" date="2014" name="Nature">
        <title>An environmental bacterial taxon with a large and distinct metabolic repertoire.</title>
        <authorList>
            <person name="Wilson M.C."/>
            <person name="Mori T."/>
            <person name="Ruckert C."/>
            <person name="Uria A.R."/>
            <person name="Helf M.J."/>
            <person name="Takada K."/>
            <person name="Gernert C."/>
            <person name="Steffens U.A."/>
            <person name="Heycke N."/>
            <person name="Schmitt S."/>
            <person name="Rinke C."/>
            <person name="Helfrich E.J."/>
            <person name="Brachmann A.O."/>
            <person name="Gurgui C."/>
            <person name="Wakimoto T."/>
            <person name="Kracht M."/>
            <person name="Crusemann M."/>
            <person name="Hentschel U."/>
            <person name="Abe I."/>
            <person name="Matsunaga S."/>
            <person name="Kalinowski J."/>
            <person name="Takeyama H."/>
            <person name="Piel J."/>
        </authorList>
    </citation>
    <scope>NUCLEOTIDE SEQUENCE [LARGE SCALE GENOMIC DNA]</scope>
    <source>
        <strain evidence="3">TSY2</strain>
    </source>
</reference>
<name>W4M2V7_9BACT</name>
<organism evidence="2 3">
    <name type="scientific">Candidatus Entotheonella gemina</name>
    <dbReference type="NCBI Taxonomy" id="1429439"/>
    <lineage>
        <taxon>Bacteria</taxon>
        <taxon>Pseudomonadati</taxon>
        <taxon>Nitrospinota/Tectimicrobiota group</taxon>
        <taxon>Candidatus Tectimicrobiota</taxon>
        <taxon>Candidatus Entotheonellia</taxon>
        <taxon>Candidatus Entotheonellales</taxon>
        <taxon>Candidatus Entotheonellaceae</taxon>
        <taxon>Candidatus Entotheonella</taxon>
    </lineage>
</organism>
<dbReference type="AlphaFoldDB" id="W4M2V7"/>
<dbReference type="EMBL" id="AZHX01001156">
    <property type="protein sequence ID" value="ETX04679.1"/>
    <property type="molecule type" value="Genomic_DNA"/>
</dbReference>
<keyword evidence="1" id="KW-0732">Signal</keyword>
<sequence>MHKLRAVLGLAVAMLLVTGFVASAASHSDLSDDSYKRKALRELRDCIDAAREPGYRFIAQIEIGMACRDGRFPKTVSIFQVPRCNASDEPCPRPIAELVGTVEFGCDGEILSSSCASRACRADADCASGSWCRATQDGGKECVPFQGEGGPCEGFVLPWHFERCEPGLTCVFNEPTGDVPGVCTAP</sequence>
<proteinExistence type="predicted"/>
<protein>
    <submittedName>
        <fullName evidence="2">Uncharacterized protein</fullName>
    </submittedName>
</protein>
<keyword evidence="3" id="KW-1185">Reference proteome</keyword>
<feature type="signal peptide" evidence="1">
    <location>
        <begin position="1"/>
        <end position="24"/>
    </location>
</feature>